<sequence length="205" mass="23488">MQDPARLSLTPELHVEFESRACQAGVAGRKGRFCQKHQEPLKLFCKEDEALICLVCDRSKEHRDHKTLPLEEASQEYKDQFCNRLEILKKERERIVGCKADVSKESKALLKQTTGDKQRDSEKFGNYAHFWRNKRNVCLFRIKQAEKSSNQGPAWLNSLSSPRWTASSRRSGEVSAAKPVISAGCQASCRDKWIFLINLLYTGRV</sequence>
<organism evidence="1 2">
    <name type="scientific">Sphaerodactylus townsendi</name>
    <dbReference type="NCBI Taxonomy" id="933632"/>
    <lineage>
        <taxon>Eukaryota</taxon>
        <taxon>Metazoa</taxon>
        <taxon>Chordata</taxon>
        <taxon>Craniata</taxon>
        <taxon>Vertebrata</taxon>
        <taxon>Euteleostomi</taxon>
        <taxon>Lepidosauria</taxon>
        <taxon>Squamata</taxon>
        <taxon>Bifurcata</taxon>
        <taxon>Gekkota</taxon>
        <taxon>Sphaerodactylidae</taxon>
        <taxon>Sphaerodactylus</taxon>
    </lineage>
</organism>
<keyword evidence="2" id="KW-1185">Reference proteome</keyword>
<evidence type="ECO:0000313" key="2">
    <source>
        <dbReference type="Proteomes" id="UP000827872"/>
    </source>
</evidence>
<accession>A0ACB8EFG5</accession>
<proteinExistence type="predicted"/>
<comment type="caution">
    <text evidence="1">The sequence shown here is derived from an EMBL/GenBank/DDBJ whole genome shotgun (WGS) entry which is preliminary data.</text>
</comment>
<protein>
    <submittedName>
        <fullName evidence="1">Uncharacterized protein</fullName>
    </submittedName>
</protein>
<dbReference type="Proteomes" id="UP000827872">
    <property type="component" value="Linkage Group LG03"/>
</dbReference>
<gene>
    <name evidence="1" type="ORF">K3G42_005043</name>
</gene>
<name>A0ACB8EFG5_9SAUR</name>
<dbReference type="EMBL" id="CM037616">
    <property type="protein sequence ID" value="KAH7991347.1"/>
    <property type="molecule type" value="Genomic_DNA"/>
</dbReference>
<reference evidence="1" key="1">
    <citation type="submission" date="2021-08" db="EMBL/GenBank/DDBJ databases">
        <title>The first chromosome-level gecko genome reveals the dynamic sex chromosomes of Neotropical dwarf geckos (Sphaerodactylidae: Sphaerodactylus).</title>
        <authorList>
            <person name="Pinto B.J."/>
            <person name="Keating S.E."/>
            <person name="Gamble T."/>
        </authorList>
    </citation>
    <scope>NUCLEOTIDE SEQUENCE</scope>
    <source>
        <strain evidence="1">TG3544</strain>
    </source>
</reference>
<evidence type="ECO:0000313" key="1">
    <source>
        <dbReference type="EMBL" id="KAH7991347.1"/>
    </source>
</evidence>